<comment type="similarity">
    <text evidence="5">Belongs to the Prp family.</text>
</comment>
<evidence type="ECO:0000256" key="3">
    <source>
        <dbReference type="ARBA" id="ARBA00022801"/>
    </source>
</evidence>
<keyword evidence="2" id="KW-0645">Protease</keyword>
<dbReference type="Pfam" id="PF04327">
    <property type="entry name" value="Peptidase_Prp"/>
    <property type="match status" value="1"/>
</dbReference>
<name>A0A1M6A560_9FIRM</name>
<sequence>MIKAVFFKSKEDYKGFTVTGHAGFAEYGKDVICASVSVLVINTINALDKFTSDRFLVDSDEDKGIIKLDFLSKNTNEAKLLMDALVLGLEGIRSNENKKYISIYFQEV</sequence>
<keyword evidence="8" id="KW-1185">Reference proteome</keyword>
<evidence type="ECO:0000256" key="6">
    <source>
        <dbReference type="ARBA" id="ARBA00044538"/>
    </source>
</evidence>
<dbReference type="STRING" id="1122934.SAMN02745691_00067"/>
<reference evidence="7 8" key="1">
    <citation type="submission" date="2016-11" db="EMBL/GenBank/DDBJ databases">
        <authorList>
            <person name="Jaros S."/>
            <person name="Januszkiewicz K."/>
            <person name="Wedrychowicz H."/>
        </authorList>
    </citation>
    <scope>NUCLEOTIDE SEQUENCE [LARGE SCALE GENOMIC DNA]</scope>
    <source>
        <strain evidence="7 8">DSM 15970</strain>
    </source>
</reference>
<dbReference type="PANTHER" id="PTHR39178">
    <property type="entry name" value="HYPOTHETICAL RIBOSOME-ASSOCIATED PROTEIN"/>
    <property type="match status" value="1"/>
</dbReference>
<dbReference type="InterPro" id="IPR036764">
    <property type="entry name" value="Peptidase_Prp_sf"/>
</dbReference>
<keyword evidence="1" id="KW-0690">Ribosome biogenesis</keyword>
<evidence type="ECO:0000256" key="1">
    <source>
        <dbReference type="ARBA" id="ARBA00022517"/>
    </source>
</evidence>
<evidence type="ECO:0000256" key="4">
    <source>
        <dbReference type="ARBA" id="ARBA00022807"/>
    </source>
</evidence>
<dbReference type="SUPFAM" id="SSF118010">
    <property type="entry name" value="TM1457-like"/>
    <property type="match status" value="1"/>
</dbReference>
<protein>
    <recommendedName>
        <fullName evidence="6">Ribosomal processing cysteine protease Prp</fullName>
    </recommendedName>
</protein>
<dbReference type="PANTHER" id="PTHR39178:SF1">
    <property type="entry name" value="RIBOSOMAL-PROCESSING CYSTEINE PROTEASE PRP"/>
    <property type="match status" value="1"/>
</dbReference>
<dbReference type="GO" id="GO:0042254">
    <property type="term" value="P:ribosome biogenesis"/>
    <property type="evidence" value="ECO:0007669"/>
    <property type="project" value="UniProtKB-KW"/>
</dbReference>
<dbReference type="CDD" id="cd16332">
    <property type="entry name" value="Prp-like"/>
    <property type="match status" value="1"/>
</dbReference>
<accession>A0A1M6A560</accession>
<dbReference type="OrthoDB" id="48998at2"/>
<dbReference type="InterPro" id="IPR007422">
    <property type="entry name" value="Peptidase_Prp"/>
</dbReference>
<dbReference type="RefSeq" id="WP_073992374.1">
    <property type="nucleotide sequence ID" value="NZ_FQYT01000002.1"/>
</dbReference>
<dbReference type="AlphaFoldDB" id="A0A1M6A560"/>
<evidence type="ECO:0000313" key="7">
    <source>
        <dbReference type="EMBL" id="SHI31616.1"/>
    </source>
</evidence>
<organism evidence="7 8">
    <name type="scientific">Parasporobacterium paucivorans DSM 15970</name>
    <dbReference type="NCBI Taxonomy" id="1122934"/>
    <lineage>
        <taxon>Bacteria</taxon>
        <taxon>Bacillati</taxon>
        <taxon>Bacillota</taxon>
        <taxon>Clostridia</taxon>
        <taxon>Lachnospirales</taxon>
        <taxon>Lachnospiraceae</taxon>
        <taxon>Parasporobacterium</taxon>
    </lineage>
</organism>
<evidence type="ECO:0000256" key="2">
    <source>
        <dbReference type="ARBA" id="ARBA00022670"/>
    </source>
</evidence>
<keyword evidence="4" id="KW-0788">Thiol protease</keyword>
<dbReference type="GO" id="GO:0008234">
    <property type="term" value="F:cysteine-type peptidase activity"/>
    <property type="evidence" value="ECO:0007669"/>
    <property type="project" value="UniProtKB-KW"/>
</dbReference>
<proteinExistence type="inferred from homology"/>
<evidence type="ECO:0000256" key="5">
    <source>
        <dbReference type="ARBA" id="ARBA00044503"/>
    </source>
</evidence>
<dbReference type="GO" id="GO:0006508">
    <property type="term" value="P:proteolysis"/>
    <property type="evidence" value="ECO:0007669"/>
    <property type="project" value="UniProtKB-KW"/>
</dbReference>
<evidence type="ECO:0000313" key="8">
    <source>
        <dbReference type="Proteomes" id="UP000184342"/>
    </source>
</evidence>
<dbReference type="Gene3D" id="3.30.70.1490">
    <property type="entry name" value="Cysteine protease Prp"/>
    <property type="match status" value="1"/>
</dbReference>
<gene>
    <name evidence="7" type="ORF">SAMN02745691_00067</name>
</gene>
<dbReference type="Proteomes" id="UP000184342">
    <property type="component" value="Unassembled WGS sequence"/>
</dbReference>
<keyword evidence="3" id="KW-0378">Hydrolase</keyword>
<dbReference type="EMBL" id="FQYT01000002">
    <property type="protein sequence ID" value="SHI31616.1"/>
    <property type="molecule type" value="Genomic_DNA"/>
</dbReference>